<evidence type="ECO:0000259" key="3">
    <source>
        <dbReference type="Pfam" id="PF07364"/>
    </source>
</evidence>
<dbReference type="Pfam" id="PF07171">
    <property type="entry name" value="MlrC_C"/>
    <property type="match status" value="1"/>
</dbReference>
<dbReference type="InterPro" id="IPR009197">
    <property type="entry name" value="MlrC"/>
</dbReference>
<dbReference type="GO" id="GO:0008237">
    <property type="term" value="F:metallopeptidase activity"/>
    <property type="evidence" value="ECO:0007669"/>
    <property type="project" value="UniProtKB-KW"/>
</dbReference>
<keyword evidence="1" id="KW-0479">Metal-binding</keyword>
<evidence type="ECO:0000313" key="5">
    <source>
        <dbReference type="Proteomes" id="UP000185494"/>
    </source>
</evidence>
<evidence type="ECO:0000259" key="2">
    <source>
        <dbReference type="Pfam" id="PF07171"/>
    </source>
</evidence>
<dbReference type="STRING" id="257708.RGI145_15585"/>
<comment type="similarity">
    <text evidence="1">Belongs to the peptidase M81 family.</text>
</comment>
<comment type="function">
    <text evidence="1">Involved in peptidolytic degradation of cyclic heptapeptide hepatotoxin microcystin (MC).</text>
</comment>
<dbReference type="GO" id="GO:0046872">
    <property type="term" value="F:metal ion binding"/>
    <property type="evidence" value="ECO:0007669"/>
    <property type="project" value="UniProtKB-KW"/>
</dbReference>
<evidence type="ECO:0000313" key="4">
    <source>
        <dbReference type="EMBL" id="APT58321.1"/>
    </source>
</evidence>
<dbReference type="InterPro" id="IPR015995">
    <property type="entry name" value="MlrC_N"/>
</dbReference>
<organism evidence="4 5">
    <name type="scientific">Roseomonas gilardii</name>
    <dbReference type="NCBI Taxonomy" id="257708"/>
    <lineage>
        <taxon>Bacteria</taxon>
        <taxon>Pseudomonadati</taxon>
        <taxon>Pseudomonadota</taxon>
        <taxon>Alphaproteobacteria</taxon>
        <taxon>Acetobacterales</taxon>
        <taxon>Roseomonadaceae</taxon>
        <taxon>Roseomonas</taxon>
    </lineage>
</organism>
<reference evidence="4 5" key="1">
    <citation type="submission" date="2016-05" db="EMBL/GenBank/DDBJ databases">
        <title>Complete Genome and Methylome Analysis of Psychrotrophic Bacterial Isolates from Antarctic Lake Untersee.</title>
        <authorList>
            <person name="Fomenkov A."/>
            <person name="Akimov V.N."/>
            <person name="Vasilyeva L.V."/>
            <person name="Andersen D."/>
            <person name="Vincze T."/>
            <person name="Roberts R.J."/>
        </authorList>
    </citation>
    <scope>NUCLEOTIDE SEQUENCE [LARGE SCALE GENOMIC DNA]</scope>
    <source>
        <strain evidence="4 5">U14-5</strain>
    </source>
</reference>
<dbReference type="EMBL" id="CP015583">
    <property type="protein sequence ID" value="APT58321.1"/>
    <property type="molecule type" value="Genomic_DNA"/>
</dbReference>
<sequence>MAMRIAIGGTHQESVSFLRLLTELAEFQATEAAGPELLTRFRGTNTLCSGFIEVCEAEGAEILPMVYADGGAAGPASDEAFLHYADRICATLQQAGPLDGVLLALHGAMTTPTRLDPDRELLERVRAVVGRDVPVVIGLDYHANIDRHTVELADAVFGYHYSPHTDIAETGARAARCLMRMLRDGLRPAMAFDKPGVMVPSIFSATGLAPLSEIVGDSVAMAEDSPGYLDVSVFAGFSYADVPNCGFSVLAVSDDAARAEHAVRTLSRRIRDARHELLHGDLVLGIEEGVDRAIALAAGADRPVVLLEHADRCNDSTYLLRALLERKAKRAAVPYIWDAKAAAACLAAGAGAEVTLDVGGHSSERAGGPVRLTGRVTWVGEKTYRTTGAYMHGKLVQLGTAAVLDVDGLMVSLVSRPTLTVDEDVFTQFGMRTRDFGIIVLRSKTHFRAAYEPIAEAILIVDTPDWGPADLTTLPYRQVPRERVFPFSDLPD</sequence>
<evidence type="ECO:0000256" key="1">
    <source>
        <dbReference type="PIRNR" id="PIRNR012702"/>
    </source>
</evidence>
<proteinExistence type="inferred from homology"/>
<keyword evidence="1" id="KW-0378">Hydrolase</keyword>
<dbReference type="GO" id="GO:0006508">
    <property type="term" value="P:proteolysis"/>
    <property type="evidence" value="ECO:0007669"/>
    <property type="project" value="UniProtKB-KW"/>
</dbReference>
<feature type="domain" description="Microcystin LR degradation protein MlrC N-terminal" evidence="3">
    <location>
        <begin position="4"/>
        <end position="293"/>
    </location>
</feature>
<accession>A0A1L7AHW1</accession>
<dbReference type="KEGG" id="rgi:RGI145_15585"/>
<dbReference type="InterPro" id="IPR010799">
    <property type="entry name" value="MlrC_C"/>
</dbReference>
<gene>
    <name evidence="4" type="ORF">RGI145_15585</name>
</gene>
<keyword evidence="1" id="KW-0482">Metalloprotease</keyword>
<dbReference type="Proteomes" id="UP000185494">
    <property type="component" value="Chromosome 1"/>
</dbReference>
<dbReference type="PIRSF" id="PIRSF012702">
    <property type="entry name" value="UCP012702"/>
    <property type="match status" value="1"/>
</dbReference>
<name>A0A1L7AHW1_9PROT</name>
<comment type="cofactor">
    <cofactor evidence="1">
        <name>Zn(2+)</name>
        <dbReference type="ChEBI" id="CHEBI:29105"/>
    </cofactor>
    <text evidence="1">Binds 1 zinc ion per subunit.</text>
</comment>
<keyword evidence="1" id="KW-0645">Protease</keyword>
<dbReference type="Pfam" id="PF07364">
    <property type="entry name" value="DUF1485"/>
    <property type="match status" value="1"/>
</dbReference>
<dbReference type="AlphaFoldDB" id="A0A1L7AHW1"/>
<feature type="domain" description="Microcystin LR degradation protein MlrC C-terminal" evidence="2">
    <location>
        <begin position="314"/>
        <end position="477"/>
    </location>
</feature>
<protein>
    <recommendedName>
        <fullName evidence="1">Microcystinase C</fullName>
        <shortName evidence="1">MlrC</shortName>
    </recommendedName>
</protein>